<evidence type="ECO:0000313" key="1">
    <source>
        <dbReference type="EMBL" id="MFB9948876.1"/>
    </source>
</evidence>
<dbReference type="Pfam" id="PF06776">
    <property type="entry name" value="IalB"/>
    <property type="match status" value="1"/>
</dbReference>
<comment type="caution">
    <text evidence="1">The sequence shown here is derived from an EMBL/GenBank/DDBJ whole genome shotgun (WGS) entry which is preliminary data.</text>
</comment>
<organism evidence="1 2">
    <name type="scientific">Rhizobium puerariae</name>
    <dbReference type="NCBI Taxonomy" id="1585791"/>
    <lineage>
        <taxon>Bacteria</taxon>
        <taxon>Pseudomonadati</taxon>
        <taxon>Pseudomonadota</taxon>
        <taxon>Alphaproteobacteria</taxon>
        <taxon>Hyphomicrobiales</taxon>
        <taxon>Rhizobiaceae</taxon>
        <taxon>Rhizobium/Agrobacterium group</taxon>
        <taxon>Rhizobium</taxon>
    </lineage>
</organism>
<accession>A0ABV6AE90</accession>
<proteinExistence type="predicted"/>
<name>A0ABV6AE90_9HYPH</name>
<dbReference type="Gene3D" id="2.60.40.1880">
    <property type="entry name" value="Invasion associated locus B (IalB) protein"/>
    <property type="match status" value="1"/>
</dbReference>
<evidence type="ECO:0000313" key="2">
    <source>
        <dbReference type="Proteomes" id="UP001589692"/>
    </source>
</evidence>
<gene>
    <name evidence="1" type="ORF">ACFFP0_08455</name>
</gene>
<dbReference type="EMBL" id="JBHMAA010000010">
    <property type="protein sequence ID" value="MFB9948876.1"/>
    <property type="molecule type" value="Genomic_DNA"/>
</dbReference>
<sequence>MFFSIRLNNHVSPVWIAILFVTSLTADFRITTRRNRGITEPATLKASKDAAIMTLKACMKLPPVLLFFVLSVPGLALSQAPADGSAANVTGRIDEVRGKWIVTCLPRNGERVCAVRQIQNSKENGKPVLIVELRPSVQGTAKGGIMLPNTLRRDAGVHLALDGDAAKITLPIRDCSEKGCAVTVSFAGAAFQKLRSGKRLQVAASGQDGRLRMFAIDLDGFSDAVTRSMQLEQQ</sequence>
<dbReference type="InterPro" id="IPR038696">
    <property type="entry name" value="IalB_sf"/>
</dbReference>
<protein>
    <submittedName>
        <fullName evidence="1">Invasion associated locus B family protein</fullName>
    </submittedName>
</protein>
<keyword evidence="2" id="KW-1185">Reference proteome</keyword>
<reference evidence="1 2" key="1">
    <citation type="submission" date="2024-09" db="EMBL/GenBank/DDBJ databases">
        <authorList>
            <person name="Sun Q."/>
            <person name="Mori K."/>
        </authorList>
    </citation>
    <scope>NUCLEOTIDE SEQUENCE [LARGE SCALE GENOMIC DNA]</scope>
    <source>
        <strain evidence="1 2">TBRC 4938</strain>
    </source>
</reference>
<dbReference type="Proteomes" id="UP001589692">
    <property type="component" value="Unassembled WGS sequence"/>
</dbReference>
<dbReference type="InterPro" id="IPR010642">
    <property type="entry name" value="Invasion_prot_B"/>
</dbReference>